<evidence type="ECO:0000313" key="2">
    <source>
        <dbReference type="EMBL" id="CAK1542190.1"/>
    </source>
</evidence>
<feature type="region of interest" description="Disordered" evidence="1">
    <location>
        <begin position="235"/>
        <end position="288"/>
    </location>
</feature>
<feature type="compositionally biased region" description="Low complexity" evidence="1">
    <location>
        <begin position="272"/>
        <end position="288"/>
    </location>
</feature>
<feature type="region of interest" description="Disordered" evidence="1">
    <location>
        <begin position="120"/>
        <end position="143"/>
    </location>
</feature>
<proteinExistence type="predicted"/>
<dbReference type="AlphaFoldDB" id="A0AAV1J0Z3"/>
<gene>
    <name evidence="2" type="ORF">LNINA_LOCUS2106</name>
</gene>
<feature type="region of interest" description="Disordered" evidence="1">
    <location>
        <begin position="1"/>
        <end position="28"/>
    </location>
</feature>
<dbReference type="Proteomes" id="UP001497472">
    <property type="component" value="Unassembled WGS sequence"/>
</dbReference>
<evidence type="ECO:0000313" key="3">
    <source>
        <dbReference type="Proteomes" id="UP001497472"/>
    </source>
</evidence>
<accession>A0AAV1J0Z3</accession>
<feature type="compositionally biased region" description="Polar residues" evidence="1">
    <location>
        <begin position="250"/>
        <end position="271"/>
    </location>
</feature>
<name>A0AAV1J0Z3_9NEOP</name>
<dbReference type="EMBL" id="CAVLEF010000003">
    <property type="protein sequence ID" value="CAK1542190.1"/>
    <property type="molecule type" value="Genomic_DNA"/>
</dbReference>
<protein>
    <submittedName>
        <fullName evidence="2">Uncharacterized protein</fullName>
    </submittedName>
</protein>
<keyword evidence="3" id="KW-1185">Reference proteome</keyword>
<feature type="compositionally biased region" description="Basic and acidic residues" evidence="1">
    <location>
        <begin position="11"/>
        <end position="28"/>
    </location>
</feature>
<reference evidence="2 3" key="1">
    <citation type="submission" date="2023-11" db="EMBL/GenBank/DDBJ databases">
        <authorList>
            <person name="Okamura Y."/>
        </authorList>
    </citation>
    <scope>NUCLEOTIDE SEQUENCE [LARGE SCALE GENOMIC DNA]</scope>
</reference>
<evidence type="ECO:0000256" key="1">
    <source>
        <dbReference type="SAM" id="MobiDB-lite"/>
    </source>
</evidence>
<organism evidence="2 3">
    <name type="scientific">Leptosia nina</name>
    <dbReference type="NCBI Taxonomy" id="320188"/>
    <lineage>
        <taxon>Eukaryota</taxon>
        <taxon>Metazoa</taxon>
        <taxon>Ecdysozoa</taxon>
        <taxon>Arthropoda</taxon>
        <taxon>Hexapoda</taxon>
        <taxon>Insecta</taxon>
        <taxon>Pterygota</taxon>
        <taxon>Neoptera</taxon>
        <taxon>Endopterygota</taxon>
        <taxon>Lepidoptera</taxon>
        <taxon>Glossata</taxon>
        <taxon>Ditrysia</taxon>
        <taxon>Papilionoidea</taxon>
        <taxon>Pieridae</taxon>
        <taxon>Pierinae</taxon>
        <taxon>Leptosia</taxon>
    </lineage>
</organism>
<sequence length="370" mass="40848">MNVPGTAGESSCKRQENGDGTIEPDRPLKKARFAWQVKGKYHLKNENCDSKPTNTAKDIAHAASSSDTVGQRNDLVGNTEQNLEILGDYLLKQDFNTLDSITDSDKIVLPSTSNEQLPYPRYVSSFESSSNRDNRSSDGENSLTPTLLHASNYSEDQCIARWQARQMAKCFVDNTINRVLDNWMVAPLPVGASIDVDNNRFLALDVAEFINNLPGDNTIENEGILMAISAHGLQNTSTNSQSDQKESNTKDMFNTPPSSPVQSDDNISQTTNSNLNNDPSSSSDLDMSWSYDDELKQNDSNDLQFAYFPSNSSSYKYYGDTDPLDTSTVKNSDDTLNCDNNVMDNFDFLDAAVTFAIQNKGLASYGTDYG</sequence>
<comment type="caution">
    <text evidence="2">The sequence shown here is derived from an EMBL/GenBank/DDBJ whole genome shotgun (WGS) entry which is preliminary data.</text>
</comment>